<sequence>KTFIKYLCSFFSIGKKVAELKSYYEFYEQDYMVILKHIKIRWLSLYISIQRLLMVFNPVKDYFLSRDDDCPEELKVFFSSEEGHCILSFLEHILYIIQKANLKLQRRYLAAVSLHQIITDLKFNLQQRLNSSFFGTSSRLKLSRLDPESAEKLKFSFARFIERVIEYIDEYYLLKKKDKNGKLIEPKCIAPSLLCEVISPFGLPTINEITWDNVTKCIELFQIKNLNEDDLFNEFTEIQSLFISIQNKNILLYEQVQSYIANKSNPNIYLATLTKNSLDKTTEVEQDNGDDSTKDSIVAKEIRKCLSTMKHLYDDQRNRMSTDLIAAELKIRLSSSLSCTQVYDFCLSKPHLLKLIHSSEKYCIKKKRII</sequence>
<comment type="caution">
    <text evidence="1">The sequence shown here is derived from an EMBL/GenBank/DDBJ whole genome shotgun (WGS) entry which is preliminary data.</text>
</comment>
<name>A0A820HBV8_9BILA</name>
<evidence type="ECO:0000313" key="1">
    <source>
        <dbReference type="EMBL" id="CAF4292436.1"/>
    </source>
</evidence>
<dbReference type="EMBL" id="CAJOBF010010512">
    <property type="protein sequence ID" value="CAF4292436.1"/>
    <property type="molecule type" value="Genomic_DNA"/>
</dbReference>
<accession>A0A820HBV8</accession>
<dbReference type="Proteomes" id="UP000663842">
    <property type="component" value="Unassembled WGS sequence"/>
</dbReference>
<evidence type="ECO:0000313" key="2">
    <source>
        <dbReference type="Proteomes" id="UP000663842"/>
    </source>
</evidence>
<gene>
    <name evidence="1" type="ORF">UXM345_LOCUS32954</name>
</gene>
<reference evidence="1" key="1">
    <citation type="submission" date="2021-02" db="EMBL/GenBank/DDBJ databases">
        <authorList>
            <person name="Nowell W R."/>
        </authorList>
    </citation>
    <scope>NUCLEOTIDE SEQUENCE</scope>
</reference>
<protein>
    <submittedName>
        <fullName evidence="1">Uncharacterized protein</fullName>
    </submittedName>
</protein>
<organism evidence="1 2">
    <name type="scientific">Rotaria magnacalcarata</name>
    <dbReference type="NCBI Taxonomy" id="392030"/>
    <lineage>
        <taxon>Eukaryota</taxon>
        <taxon>Metazoa</taxon>
        <taxon>Spiralia</taxon>
        <taxon>Gnathifera</taxon>
        <taxon>Rotifera</taxon>
        <taxon>Eurotatoria</taxon>
        <taxon>Bdelloidea</taxon>
        <taxon>Philodinida</taxon>
        <taxon>Philodinidae</taxon>
        <taxon>Rotaria</taxon>
    </lineage>
</organism>
<dbReference type="AlphaFoldDB" id="A0A820HBV8"/>
<proteinExistence type="predicted"/>
<feature type="non-terminal residue" evidence="1">
    <location>
        <position position="1"/>
    </location>
</feature>